<comment type="similarity">
    <text evidence="3">Belongs to the psaH family.</text>
</comment>
<keyword evidence="5" id="KW-0602">Photosynthesis</keyword>
<dbReference type="PANTHER" id="PTHR31902">
    <property type="entry name" value="ACTIN PATCHES DISTAL PROTEIN 1"/>
    <property type="match status" value="1"/>
</dbReference>
<dbReference type="InterPro" id="IPR009737">
    <property type="entry name" value="Aim32/Apd1-like"/>
</dbReference>
<reference evidence="13" key="1">
    <citation type="journal article" date="2018" name="Algal Res.">
        <title>Characterization of plant carbon substrate utilization by Auxenochlorella protothecoides.</title>
        <authorList>
            <person name="Vogler B.W."/>
            <person name="Starkenburg S.R."/>
            <person name="Sudasinghe N."/>
            <person name="Schambach J.Y."/>
            <person name="Rollin J.A."/>
            <person name="Pattathil S."/>
            <person name="Barry A.N."/>
        </authorList>
    </citation>
    <scope>NUCLEOTIDE SEQUENCE [LARGE SCALE GENOMIC DNA]</scope>
    <source>
        <strain evidence="13">UTEX 25</strain>
    </source>
</reference>
<keyword evidence="9" id="KW-0793">Thylakoid</keyword>
<keyword evidence="6" id="KW-0934">Plastid</keyword>
<keyword evidence="11" id="KW-1133">Transmembrane helix</keyword>
<dbReference type="Gene3D" id="3.40.30.10">
    <property type="entry name" value="Glutaredoxin"/>
    <property type="match status" value="1"/>
</dbReference>
<sequence>MASVTAFKACTFATGTRPVARGPRPTQSRAHVRAAVVPRAKYGDDNKYFDLNDLENTIGSWELYGHEEKARYPSIQGEFFQRAAAGLTRREYLLAFVAGLGGTGLLLWGGIGSKATQLPITKGPQQTPQGRFRTSTMLNAVRSALGLTPSAPVLSPCPTCDPAMLAKCKTVEPGTVKEYKRHILMRVPLEKEGPADQAWPRTVESLSSIEPLARALKTASKDGTVVGPVMVSAYEALGDGPQEADCADILLLPDNVQLRGVPLSDLTAVAMDSLSRPGAWEAGEETHGVAWAALPPLTLLVCCHNARDERCGVLGPQLAARLEELLLYRGFAAAQFRVLKVSHVGQHIYAGNVIAYRPGHPGHGDWYGGVHAENAEAWLTAWLGTPAELDGGVGDPALRPHWRGRLGLSKEEQLAVFEAGKALCAGKGGADIEELCADVVQTVQV</sequence>
<evidence type="ECO:0000256" key="11">
    <source>
        <dbReference type="SAM" id="Phobius"/>
    </source>
</evidence>
<accession>A0A3M7KY64</accession>
<protein>
    <recommendedName>
        <fullName evidence="14">Photosystem I reaction center subunit VI, chloroplastic</fullName>
    </recommendedName>
</protein>
<organism evidence="12 13">
    <name type="scientific">Auxenochlorella protothecoides</name>
    <name type="common">Green microalga</name>
    <name type="synonym">Chlorella protothecoides</name>
    <dbReference type="NCBI Taxonomy" id="3075"/>
    <lineage>
        <taxon>Eukaryota</taxon>
        <taxon>Viridiplantae</taxon>
        <taxon>Chlorophyta</taxon>
        <taxon>core chlorophytes</taxon>
        <taxon>Trebouxiophyceae</taxon>
        <taxon>Chlorellales</taxon>
        <taxon>Chlorellaceae</taxon>
        <taxon>Auxenochlorella</taxon>
    </lineage>
</organism>
<evidence type="ECO:0000256" key="5">
    <source>
        <dbReference type="ARBA" id="ARBA00022531"/>
    </source>
</evidence>
<dbReference type="GO" id="GO:0015979">
    <property type="term" value="P:photosynthesis"/>
    <property type="evidence" value="ECO:0007669"/>
    <property type="project" value="UniProtKB-KW"/>
</dbReference>
<dbReference type="Proteomes" id="UP000279271">
    <property type="component" value="Unassembled WGS sequence"/>
</dbReference>
<evidence type="ECO:0008006" key="14">
    <source>
        <dbReference type="Google" id="ProtNLM"/>
    </source>
</evidence>
<evidence type="ECO:0000313" key="13">
    <source>
        <dbReference type="Proteomes" id="UP000279271"/>
    </source>
</evidence>
<evidence type="ECO:0000256" key="3">
    <source>
        <dbReference type="ARBA" id="ARBA00010155"/>
    </source>
</evidence>
<comment type="function">
    <text evidence="1">Possible role could be the docking of the LHC I antenna complex to the core complex.</text>
</comment>
<dbReference type="SUPFAM" id="SSF52833">
    <property type="entry name" value="Thioredoxin-like"/>
    <property type="match status" value="1"/>
</dbReference>
<dbReference type="AlphaFoldDB" id="A0A3M7KY64"/>
<name>A0A3M7KY64_AUXPR</name>
<comment type="caution">
    <text evidence="12">The sequence shown here is derived from an EMBL/GenBank/DDBJ whole genome shotgun (WGS) entry which is preliminary data.</text>
</comment>
<dbReference type="InterPro" id="IPR036249">
    <property type="entry name" value="Thioredoxin-like_sf"/>
</dbReference>
<dbReference type="Pfam" id="PF03244">
    <property type="entry name" value="PSI_PsaH"/>
    <property type="match status" value="1"/>
</dbReference>
<proteinExistence type="inferred from homology"/>
<keyword evidence="10 11" id="KW-0472">Membrane</keyword>
<comment type="subcellular location">
    <subcellularLocation>
        <location evidence="2">Plastid</location>
        <location evidence="2">Chloroplast thylakoid membrane</location>
        <topology evidence="2">Single-pass membrane protein</topology>
    </subcellularLocation>
</comment>
<evidence type="ECO:0000256" key="9">
    <source>
        <dbReference type="ARBA" id="ARBA00023078"/>
    </source>
</evidence>
<evidence type="ECO:0000256" key="6">
    <source>
        <dbReference type="ARBA" id="ARBA00022640"/>
    </source>
</evidence>
<evidence type="ECO:0000256" key="8">
    <source>
        <dbReference type="ARBA" id="ARBA00022836"/>
    </source>
</evidence>
<dbReference type="GO" id="GO:0009538">
    <property type="term" value="C:photosystem I reaction center"/>
    <property type="evidence" value="ECO:0007669"/>
    <property type="project" value="InterPro"/>
</dbReference>
<feature type="transmembrane region" description="Helical" evidence="11">
    <location>
        <begin position="92"/>
        <end position="111"/>
    </location>
</feature>
<evidence type="ECO:0000313" key="12">
    <source>
        <dbReference type="EMBL" id="RMZ54066.1"/>
    </source>
</evidence>
<dbReference type="GO" id="GO:0009535">
    <property type="term" value="C:chloroplast thylakoid membrane"/>
    <property type="evidence" value="ECO:0007669"/>
    <property type="project" value="UniProtKB-SubCell"/>
</dbReference>
<evidence type="ECO:0000256" key="4">
    <source>
        <dbReference type="ARBA" id="ARBA00022528"/>
    </source>
</evidence>
<evidence type="ECO:0000256" key="10">
    <source>
        <dbReference type="ARBA" id="ARBA00023136"/>
    </source>
</evidence>
<gene>
    <name evidence="12" type="ORF">APUTEX25_002643</name>
</gene>
<evidence type="ECO:0000256" key="2">
    <source>
        <dbReference type="ARBA" id="ARBA00004581"/>
    </source>
</evidence>
<evidence type="ECO:0000256" key="1">
    <source>
        <dbReference type="ARBA" id="ARBA00002502"/>
    </source>
</evidence>
<keyword evidence="7 11" id="KW-0812">Transmembrane</keyword>
<keyword evidence="4" id="KW-0150">Chloroplast</keyword>
<evidence type="ECO:0000256" key="7">
    <source>
        <dbReference type="ARBA" id="ARBA00022692"/>
    </source>
</evidence>
<dbReference type="InterPro" id="IPR004928">
    <property type="entry name" value="PSI_PsaH"/>
</dbReference>
<dbReference type="Pfam" id="PF06999">
    <property type="entry name" value="Suc_Fer-like"/>
    <property type="match status" value="1"/>
</dbReference>
<dbReference type="EMBL" id="QOKY01000184">
    <property type="protein sequence ID" value="RMZ54066.1"/>
    <property type="molecule type" value="Genomic_DNA"/>
</dbReference>
<keyword evidence="8" id="KW-0603">Photosystem I</keyword>